<dbReference type="EMBL" id="UGYO01000002">
    <property type="protein sequence ID" value="SUJ08618.1"/>
    <property type="molecule type" value="Genomic_DNA"/>
</dbReference>
<evidence type="ECO:0000313" key="8">
    <source>
        <dbReference type="Proteomes" id="UP000254069"/>
    </source>
</evidence>
<evidence type="ECO:0000256" key="3">
    <source>
        <dbReference type="ARBA" id="ARBA00023067"/>
    </source>
</evidence>
<organism evidence="7 8">
    <name type="scientific">Shewanella algae</name>
    <dbReference type="NCBI Taxonomy" id="38313"/>
    <lineage>
        <taxon>Bacteria</taxon>
        <taxon>Pseudomonadati</taxon>
        <taxon>Pseudomonadota</taxon>
        <taxon>Gammaproteobacteria</taxon>
        <taxon>Alteromonadales</taxon>
        <taxon>Shewanellaceae</taxon>
        <taxon>Shewanella</taxon>
    </lineage>
</organism>
<protein>
    <submittedName>
        <fullName evidence="7">NS2</fullName>
    </submittedName>
</protein>
<dbReference type="RefSeq" id="WP_025009637.1">
    <property type="nucleotide sequence ID" value="NZ_CP055159.1"/>
</dbReference>
<comment type="similarity">
    <text evidence="2 5">Belongs to the bacterial histone-like protein family.</text>
</comment>
<dbReference type="PANTHER" id="PTHR33175">
    <property type="entry name" value="DNA-BINDING PROTEIN HU"/>
    <property type="match status" value="1"/>
</dbReference>
<dbReference type="Pfam" id="PF00216">
    <property type="entry name" value="Bac_DNA_binding"/>
    <property type="match status" value="1"/>
</dbReference>
<keyword evidence="4" id="KW-0238">DNA-binding</keyword>
<dbReference type="PRINTS" id="PR01727">
    <property type="entry name" value="DNABINDINGHU"/>
</dbReference>
<dbReference type="InterPro" id="IPR000119">
    <property type="entry name" value="Hist_DNA-bd"/>
</dbReference>
<dbReference type="KEGG" id="salg:BS332_17205"/>
<name>A0A380BZ73_9GAMM</name>
<dbReference type="PANTHER" id="PTHR33175:SF12">
    <property type="entry name" value="DNA-BINDING PROTEIN HU-ALPHA"/>
    <property type="match status" value="1"/>
</dbReference>
<dbReference type="CDD" id="cd13831">
    <property type="entry name" value="HU"/>
    <property type="match status" value="1"/>
</dbReference>
<evidence type="ECO:0000256" key="6">
    <source>
        <dbReference type="SAM" id="MobiDB-lite"/>
    </source>
</evidence>
<dbReference type="Gene3D" id="4.10.520.10">
    <property type="entry name" value="IHF-like DNA-binding proteins"/>
    <property type="match status" value="1"/>
</dbReference>
<proteinExistence type="inferred from homology"/>
<gene>
    <name evidence="7" type="primary">hupA</name>
    <name evidence="7" type="ORF">NCTC10738_04090</name>
</gene>
<dbReference type="Proteomes" id="UP000254069">
    <property type="component" value="Unassembled WGS sequence"/>
</dbReference>
<evidence type="ECO:0000256" key="5">
    <source>
        <dbReference type="RuleBase" id="RU003939"/>
    </source>
</evidence>
<feature type="compositionally biased region" description="Polar residues" evidence="6">
    <location>
        <begin position="73"/>
        <end position="92"/>
    </location>
</feature>
<accession>A0A380BZ73</accession>
<keyword evidence="3" id="KW-0226">DNA condensation</keyword>
<dbReference type="SUPFAM" id="SSF47729">
    <property type="entry name" value="IHF-like DNA-binding proteins"/>
    <property type="match status" value="1"/>
</dbReference>
<evidence type="ECO:0000313" key="7">
    <source>
        <dbReference type="EMBL" id="SUJ08618.1"/>
    </source>
</evidence>
<dbReference type="AlphaFoldDB" id="A0A380BZ73"/>
<reference evidence="7 8" key="1">
    <citation type="submission" date="2018-06" db="EMBL/GenBank/DDBJ databases">
        <authorList>
            <consortium name="Pathogen Informatics"/>
            <person name="Doyle S."/>
        </authorList>
    </citation>
    <scope>NUCLEOTIDE SEQUENCE [LARGE SCALE GENOMIC DNA]</scope>
    <source>
        <strain evidence="7 8">NCTC10738</strain>
    </source>
</reference>
<evidence type="ECO:0000256" key="1">
    <source>
        <dbReference type="ARBA" id="ARBA00003819"/>
    </source>
</evidence>
<dbReference type="GO" id="GO:0030527">
    <property type="term" value="F:structural constituent of chromatin"/>
    <property type="evidence" value="ECO:0007669"/>
    <property type="project" value="InterPro"/>
</dbReference>
<evidence type="ECO:0000256" key="2">
    <source>
        <dbReference type="ARBA" id="ARBA00010529"/>
    </source>
</evidence>
<keyword evidence="8" id="KW-1185">Reference proteome</keyword>
<evidence type="ECO:0000256" key="4">
    <source>
        <dbReference type="ARBA" id="ARBA00023125"/>
    </source>
</evidence>
<dbReference type="InterPro" id="IPR010992">
    <property type="entry name" value="IHF-like_DNA-bd_dom_sf"/>
</dbReference>
<dbReference type="GO" id="GO:0030261">
    <property type="term" value="P:chromosome condensation"/>
    <property type="evidence" value="ECO:0007669"/>
    <property type="project" value="UniProtKB-KW"/>
</dbReference>
<dbReference type="GO" id="GO:0003677">
    <property type="term" value="F:DNA binding"/>
    <property type="evidence" value="ECO:0007669"/>
    <property type="project" value="UniProtKB-KW"/>
</dbReference>
<dbReference type="SMART" id="SM00411">
    <property type="entry name" value="BHL"/>
    <property type="match status" value="1"/>
</dbReference>
<feature type="region of interest" description="Disordered" evidence="6">
    <location>
        <begin position="58"/>
        <end position="92"/>
    </location>
</feature>
<sequence>MNRQMLIRQMAERQQISKAQAKVQLQHILASLTQALSEGEKVYLPQFGTFELRYHLPRNGRNPQTGEPLEIAGSNQPSFKASPSLKQALQPE</sequence>
<dbReference type="GO" id="GO:0005829">
    <property type="term" value="C:cytosol"/>
    <property type="evidence" value="ECO:0007669"/>
    <property type="project" value="TreeGrafter"/>
</dbReference>
<comment type="function">
    <text evidence="1">Histone-like DNA-binding protein which is capable of wrapping DNA to stabilize it, and thus to prevent its denaturation under extreme environmental conditions.</text>
</comment>